<reference evidence="2" key="1">
    <citation type="submission" date="2021-11" db="EMBL/GenBank/DDBJ databases">
        <authorList>
            <consortium name="Genoscope - CEA"/>
            <person name="William W."/>
        </authorList>
    </citation>
    <scope>NUCLEOTIDE SEQUENCE</scope>
</reference>
<gene>
    <name evidence="2" type="ORF">PECAL_5P04450</name>
</gene>
<evidence type="ECO:0000313" key="3">
    <source>
        <dbReference type="Proteomes" id="UP000789595"/>
    </source>
</evidence>
<evidence type="ECO:0000313" key="2">
    <source>
        <dbReference type="EMBL" id="CAH0375897.1"/>
    </source>
</evidence>
<feature type="compositionally biased region" description="Pro residues" evidence="1">
    <location>
        <begin position="137"/>
        <end position="147"/>
    </location>
</feature>
<feature type="region of interest" description="Disordered" evidence="1">
    <location>
        <begin position="133"/>
        <end position="155"/>
    </location>
</feature>
<comment type="caution">
    <text evidence="2">The sequence shown here is derived from an EMBL/GenBank/DDBJ whole genome shotgun (WGS) entry which is preliminary data.</text>
</comment>
<accession>A0A8J2SXG9</accession>
<dbReference type="Proteomes" id="UP000789595">
    <property type="component" value="Unassembled WGS sequence"/>
</dbReference>
<protein>
    <submittedName>
        <fullName evidence="2">Uncharacterized protein</fullName>
    </submittedName>
</protein>
<proteinExistence type="predicted"/>
<name>A0A8J2SXG9_9STRA</name>
<keyword evidence="3" id="KW-1185">Reference proteome</keyword>
<evidence type="ECO:0000256" key="1">
    <source>
        <dbReference type="SAM" id="MobiDB-lite"/>
    </source>
</evidence>
<dbReference type="EMBL" id="CAKKNE010000005">
    <property type="protein sequence ID" value="CAH0375897.1"/>
    <property type="molecule type" value="Genomic_DNA"/>
</dbReference>
<dbReference type="AlphaFoldDB" id="A0A8J2SXG9"/>
<sequence>MSLNENKPTYGTVEAAGATKGSRRGVVVGLVRPRARKSIHAAAACFALGFCVASVGTSTQGLRGAALYVKDESKVWSNEGGIDNVDVGDVPAGGCVGGGCGDGSAPAVKPAPVVKPAPAVKPVAGVAGVPGLGGATPPTPPAPPATPTTPTTIGPVVQTGDKPITIGGPTQTDNCCQVFGSCPAGYSNSGNWDANQICCKDLNKGVSISNDIPTCPTTPANDPFPNPNWTTGDGIGPITTPKIGPIPTPHTETNGIFGPSGSVFGQSGSPFGQGGFNGGKPLMGPGFPFGGESTGVGAGPAVNPGAGMPGAGGEDVGFGVPHSHKTTPGGGVAAQGY</sequence>
<organism evidence="2 3">
    <name type="scientific">Pelagomonas calceolata</name>
    <dbReference type="NCBI Taxonomy" id="35677"/>
    <lineage>
        <taxon>Eukaryota</taxon>
        <taxon>Sar</taxon>
        <taxon>Stramenopiles</taxon>
        <taxon>Ochrophyta</taxon>
        <taxon>Pelagophyceae</taxon>
        <taxon>Pelagomonadales</taxon>
        <taxon>Pelagomonadaceae</taxon>
        <taxon>Pelagomonas</taxon>
    </lineage>
</organism>